<keyword evidence="3" id="KW-1185">Reference proteome</keyword>
<protein>
    <recommendedName>
        <fullName evidence="1">ESAT-6-like protein</fullName>
    </recommendedName>
</protein>
<dbReference type="InterPro" id="IPR036689">
    <property type="entry name" value="ESAT-6-like_sf"/>
</dbReference>
<dbReference type="NCBIfam" id="TIGR03930">
    <property type="entry name" value="WXG100_ESAT6"/>
    <property type="match status" value="1"/>
</dbReference>
<dbReference type="RefSeq" id="WP_144830152.1">
    <property type="nucleotide sequence ID" value="NZ_JAWDIU010000001.1"/>
</dbReference>
<comment type="similarity">
    <text evidence="1">Belongs to the WXG100 family.</text>
</comment>
<comment type="caution">
    <text evidence="2">The sequence shown here is derived from an EMBL/GenBank/DDBJ whole genome shotgun (WGS) entry which is preliminary data.</text>
</comment>
<reference evidence="2 3" key="1">
    <citation type="submission" date="2023-09" db="EMBL/GenBank/DDBJ databases">
        <title>Microbacterium fusihabitans sp. nov., Microbacterium phycihabitans sp. nov., and Microbacterium cervinum sp. nov., isolated from dried seaweeds of beach.</title>
        <authorList>
            <person name="Lee S.D."/>
        </authorList>
    </citation>
    <scope>NUCLEOTIDE SEQUENCE [LARGE SCALE GENOMIC DNA]</scope>
    <source>
        <strain evidence="2 3">KSW2-21</strain>
    </source>
</reference>
<organism evidence="2 3">
    <name type="scientific">Microbacterium algihabitans</name>
    <dbReference type="NCBI Taxonomy" id="3075992"/>
    <lineage>
        <taxon>Bacteria</taxon>
        <taxon>Bacillati</taxon>
        <taxon>Actinomycetota</taxon>
        <taxon>Actinomycetes</taxon>
        <taxon>Micrococcales</taxon>
        <taxon>Microbacteriaceae</taxon>
        <taxon>Microbacterium</taxon>
    </lineage>
</organism>
<accession>A0ABU3RT53</accession>
<dbReference type="SUPFAM" id="SSF140453">
    <property type="entry name" value="EsxAB dimer-like"/>
    <property type="match status" value="1"/>
</dbReference>
<gene>
    <name evidence="2" type="ORF">RWH43_04095</name>
</gene>
<dbReference type="EMBL" id="JAWDIU010000001">
    <property type="protein sequence ID" value="MDU0325932.1"/>
    <property type="molecule type" value="Genomic_DNA"/>
</dbReference>
<dbReference type="Pfam" id="PF06013">
    <property type="entry name" value="WXG100"/>
    <property type="match status" value="1"/>
</dbReference>
<dbReference type="Gene3D" id="1.10.287.1060">
    <property type="entry name" value="ESAT-6-like"/>
    <property type="match status" value="1"/>
</dbReference>
<sequence>MSDLRVTPEALHSAAGRLRAESARIDATLGGLDAEVSRLRGQWEGMAQVAYNNAQQQWSATLEQMRDVLQRIANATDSIADDYVSADRASAARFDGA</sequence>
<dbReference type="Proteomes" id="UP001256673">
    <property type="component" value="Unassembled WGS sequence"/>
</dbReference>
<evidence type="ECO:0000313" key="2">
    <source>
        <dbReference type="EMBL" id="MDU0325932.1"/>
    </source>
</evidence>
<evidence type="ECO:0000256" key="1">
    <source>
        <dbReference type="RuleBase" id="RU362001"/>
    </source>
</evidence>
<evidence type="ECO:0000313" key="3">
    <source>
        <dbReference type="Proteomes" id="UP001256673"/>
    </source>
</evidence>
<dbReference type="InterPro" id="IPR010310">
    <property type="entry name" value="T7SS_ESAT-6-like"/>
</dbReference>
<name>A0ABU3RT53_9MICO</name>
<proteinExistence type="inferred from homology"/>